<name>A0A1I6RM90_9EURY</name>
<dbReference type="EMBL" id="FOZS01000002">
    <property type="protein sequence ID" value="SFS65851.1"/>
    <property type="molecule type" value="Genomic_DNA"/>
</dbReference>
<evidence type="ECO:0000313" key="3">
    <source>
        <dbReference type="Proteomes" id="UP000199199"/>
    </source>
</evidence>
<gene>
    <name evidence="2" type="ORF">SAMN04488556_1905</name>
</gene>
<evidence type="ECO:0000313" key="2">
    <source>
        <dbReference type="EMBL" id="SFS65851.1"/>
    </source>
</evidence>
<proteinExistence type="predicted"/>
<keyword evidence="3" id="KW-1185">Reference proteome</keyword>
<evidence type="ECO:0000256" key="1">
    <source>
        <dbReference type="SAM" id="MobiDB-lite"/>
    </source>
</evidence>
<feature type="compositionally biased region" description="Basic residues" evidence="1">
    <location>
        <begin position="1"/>
        <end position="19"/>
    </location>
</feature>
<reference evidence="3" key="1">
    <citation type="submission" date="2016-10" db="EMBL/GenBank/DDBJ databases">
        <authorList>
            <person name="Varghese N."/>
            <person name="Submissions S."/>
        </authorList>
    </citation>
    <scope>NUCLEOTIDE SEQUENCE [LARGE SCALE GENOMIC DNA]</scope>
    <source>
        <strain evidence="3">DSM 22427</strain>
    </source>
</reference>
<dbReference type="Proteomes" id="UP000199199">
    <property type="component" value="Unassembled WGS sequence"/>
</dbReference>
<accession>A0A1I6RM90</accession>
<protein>
    <submittedName>
        <fullName evidence="2">Uncharacterized protein</fullName>
    </submittedName>
</protein>
<dbReference type="AlphaFoldDB" id="A0A1I6RM90"/>
<sequence length="55" mass="6320">MNAHTTHHSLTHRRNNHHVTIHETTMSVPHLTHRYPDSDETLHQNSAAMPGVTYV</sequence>
<feature type="region of interest" description="Disordered" evidence="1">
    <location>
        <begin position="1"/>
        <end position="55"/>
    </location>
</feature>
<organism evidence="2 3">
    <name type="scientific">Halostagnicola kamekurae</name>
    <dbReference type="NCBI Taxonomy" id="619731"/>
    <lineage>
        <taxon>Archaea</taxon>
        <taxon>Methanobacteriati</taxon>
        <taxon>Methanobacteriota</taxon>
        <taxon>Stenosarchaea group</taxon>
        <taxon>Halobacteria</taxon>
        <taxon>Halobacteriales</taxon>
        <taxon>Natrialbaceae</taxon>
        <taxon>Halostagnicola</taxon>
    </lineage>
</organism>